<protein>
    <submittedName>
        <fullName evidence="1">Protein PHYLLO, chloroplastic</fullName>
    </submittedName>
</protein>
<sequence>MKVHVHSTNSISTSSSTSKHLLRKSGNLPKPSQHLTFLNRTSFLRFHPLHLHRHSNSKVLEGVRFDGPVIHVNKIMECEEDDLIVDTCITRTLPPALTLEDGLESINEAVNKLKLDPRSSSSGILRFQVAVPPSAKALNWFCCQPELPGVFPIFFLSTEKENPTCKTMSLNQTRGVFGIGTAVYFTRSSSCDSGERRNLLRYLSNDPIPLTTYGFMDIHFDIESSSIKHEAGSFYFFVPQIELREHDDISILAATLAWSDSLHCTFEQAILSYKSSFCQVSCRPCSTTERYNSRYIRSALRKLNMLEDTTVQMVCMNAVSLGRRDFGSDFMELREAPSFFQFSCRFSSTLGIARNMLDHASDMDYSLKDRANINAVWASLLVEECSRLGLTYFCIAPGSRSSPLAVAASSHPLITCIACFDERSLAFHAVGYARGSHKPAVIITSSGTAVSNLFPAVVEASQDFVPLLLLTADRPPELQDAGANQAINQVNHFGSFVRFFFSLPAPTDQIPARMVLTTLDSAVHWATSSPYGPVHINCPFREPLDNSPKKWISSCLKGLDIWMSSIEPFTKYIQVQHSHACKNSTHGQMAEVLELIQGVNKGLLIVGTIHTEDEMWAVFLLAKHLQWPVIADILSGLRLRKLSASFPDVEKNILFLDHLDHALLSEAVNDWIEFDVIIQIGSRITSKRVSHMLEECYPFSYILVDNHPCRHDPSHSVTHRIQSNIVQFVEILLEVQVPQRSSKWCSYLQALEMMVAWEISFQICADYSLTEPHVAHVLSRALTSNSALFVGNSMAIRDIDMYGCSWSYTAADALLNSEIPYRWIRVAGNRGASGIDGLLSTAIGFAVGCNRQVLCIIGDVSFLHDTNGLAILKQRMKRNPITILVINNHGGAIFSLLPIADRTEPRVLDQYFYTSHNISIHNLCLAHGIKHVKVKTKMELEDSLAISRHHDTDRVIEVESSIDANATFHSMLRKSACQSAAHALNILTKFPVPESVACGLSICKIQRMEYSLYRIQLCAPPTSSSGNHDESKFYREGFILSLHLEDGSVGYGEVAPLEIHEENLLDAEEQLRFLLDLMIGAKISYFLPLLKGSLSSWLWNKLGIPPCAIFPSVRCGLEMAMLCAIAARHGCSFLNILHPLSETDGEISKRSSNVKICALLDSNGTPAEVATIATALVEEGFSAIKLKVARRADPIEDAAVIQEVRKKVGHEIKLRVDANRNWTYEEALQFGSMVKSCDLQYVEEPIQNEDDIIKYCEESGLPVALDETIDKFQNDPLNMLEKYAHPGIVAIVIKPSVIGGFENAALIARWAQQRGKMAVVSAAFESGVGLSAYILFSSYLELQNADVCKVMNRELAPPVVHGLGTYQWLREDVTTDSIGIFRNPCSGFVEASVANASRLLQKLQINYNVIRKTSMEEQVLRYQVTMNSKDFNGTIKVREIGRKIDDNIVVFLHGFLGTGEEWIPVMKAISGLARCISIDLPGHGGSKIEGHGTKQVTQGTILSIDMVADLLWKLIEQITPGKIMLVGYSMGARIALYMALRFSYKIKGAVIISGSPGLKDNVARRVRKAEDDSRARSLVAHGLQHFLGTWYTGELWKSLRSHPHFNQIFASRLLHDDVQSLSQALSDLSIGRQPSLWDDLKQCSTPLLLIVGEKDKKFKAIAEKMCYELSRDKNGREDQRKLIYEMVEIPNCGHAVHLENPLPVIRIVREFLTRVNSS</sequence>
<dbReference type="EMBL" id="CM051402">
    <property type="protein sequence ID" value="KAJ4710657.1"/>
    <property type="molecule type" value="Genomic_DNA"/>
</dbReference>
<evidence type="ECO:0000313" key="2">
    <source>
        <dbReference type="Proteomes" id="UP001164539"/>
    </source>
</evidence>
<dbReference type="Proteomes" id="UP001164539">
    <property type="component" value="Chromosome 9"/>
</dbReference>
<keyword evidence="2" id="KW-1185">Reference proteome</keyword>
<name>A0ACC1XI81_MELAZ</name>
<comment type="caution">
    <text evidence="1">The sequence shown here is derived from an EMBL/GenBank/DDBJ whole genome shotgun (WGS) entry which is preliminary data.</text>
</comment>
<gene>
    <name evidence="1" type="ORF">OWV82_016814</name>
</gene>
<reference evidence="1 2" key="1">
    <citation type="journal article" date="2023" name="Science">
        <title>Complex scaffold remodeling in plant triterpene biosynthesis.</title>
        <authorList>
            <person name="De La Pena R."/>
            <person name="Hodgson H."/>
            <person name="Liu J.C."/>
            <person name="Stephenson M.J."/>
            <person name="Martin A.C."/>
            <person name="Owen C."/>
            <person name="Harkess A."/>
            <person name="Leebens-Mack J."/>
            <person name="Jimenez L.E."/>
            <person name="Osbourn A."/>
            <person name="Sattely E.S."/>
        </authorList>
    </citation>
    <scope>NUCLEOTIDE SEQUENCE [LARGE SCALE GENOMIC DNA]</scope>
    <source>
        <strain evidence="2">cv. JPN11</strain>
        <tissue evidence="1">Leaf</tissue>
    </source>
</reference>
<proteinExistence type="predicted"/>
<accession>A0ACC1XI81</accession>
<organism evidence="1 2">
    <name type="scientific">Melia azedarach</name>
    <name type="common">Chinaberry tree</name>
    <dbReference type="NCBI Taxonomy" id="155640"/>
    <lineage>
        <taxon>Eukaryota</taxon>
        <taxon>Viridiplantae</taxon>
        <taxon>Streptophyta</taxon>
        <taxon>Embryophyta</taxon>
        <taxon>Tracheophyta</taxon>
        <taxon>Spermatophyta</taxon>
        <taxon>Magnoliopsida</taxon>
        <taxon>eudicotyledons</taxon>
        <taxon>Gunneridae</taxon>
        <taxon>Pentapetalae</taxon>
        <taxon>rosids</taxon>
        <taxon>malvids</taxon>
        <taxon>Sapindales</taxon>
        <taxon>Meliaceae</taxon>
        <taxon>Melia</taxon>
    </lineage>
</organism>
<evidence type="ECO:0000313" key="1">
    <source>
        <dbReference type="EMBL" id="KAJ4710657.1"/>
    </source>
</evidence>